<evidence type="ECO:0000313" key="4">
    <source>
        <dbReference type="Proteomes" id="UP000000763"/>
    </source>
</evidence>
<name>Q69WI4_ORYSJ</name>
<evidence type="ECO:0000313" key="2">
    <source>
        <dbReference type="EMBL" id="BAD32886.1"/>
    </source>
</evidence>
<dbReference type="EMBL" id="AP003763">
    <property type="protein sequence ID" value="BAD32955.1"/>
    <property type="molecule type" value="Genomic_DNA"/>
</dbReference>
<dbReference type="AlphaFoldDB" id="Q69WI4"/>
<organism evidence="3 4">
    <name type="scientific">Oryza sativa subsp. japonica</name>
    <name type="common">Rice</name>
    <dbReference type="NCBI Taxonomy" id="39947"/>
    <lineage>
        <taxon>Eukaryota</taxon>
        <taxon>Viridiplantae</taxon>
        <taxon>Streptophyta</taxon>
        <taxon>Embryophyta</taxon>
        <taxon>Tracheophyta</taxon>
        <taxon>Spermatophyta</taxon>
        <taxon>Magnoliopsida</taxon>
        <taxon>Liliopsida</taxon>
        <taxon>Poales</taxon>
        <taxon>Poaceae</taxon>
        <taxon>BOP clade</taxon>
        <taxon>Oryzoideae</taxon>
        <taxon>Oryzeae</taxon>
        <taxon>Oryzinae</taxon>
        <taxon>Oryza</taxon>
        <taxon>Oryza sativa</taxon>
    </lineage>
</organism>
<proteinExistence type="predicted"/>
<dbReference type="Proteomes" id="UP000000763">
    <property type="component" value="Chromosome 6"/>
</dbReference>
<feature type="compositionally biased region" description="Polar residues" evidence="1">
    <location>
        <begin position="34"/>
        <end position="45"/>
    </location>
</feature>
<evidence type="ECO:0000313" key="3">
    <source>
        <dbReference type="EMBL" id="BAD32955.1"/>
    </source>
</evidence>
<gene>
    <name evidence="3" type="ORF">P0531C01.1</name>
    <name evidence="2" type="ORF">P0577H07.9</name>
</gene>
<dbReference type="EMBL" id="AP003619">
    <property type="protein sequence ID" value="BAD32886.1"/>
    <property type="molecule type" value="Genomic_DNA"/>
</dbReference>
<sequence>MSSPSALAAAHDAPATSLLNTPMGSSNKARKKGTNANESNTNTDNENGDEGIAAENED</sequence>
<feature type="region of interest" description="Disordered" evidence="1">
    <location>
        <begin position="1"/>
        <end position="58"/>
    </location>
</feature>
<feature type="compositionally biased region" description="Low complexity" evidence="1">
    <location>
        <begin position="1"/>
        <end position="19"/>
    </location>
</feature>
<reference evidence="3" key="2">
    <citation type="submission" date="2001-06" db="EMBL/GenBank/DDBJ databases">
        <title>Oryza sativa nipponbare(GA3) genomic DNA, chromosome 6, PAC clone:P0531C01.</title>
        <authorList>
            <person name="Sasaki T."/>
            <person name="Matsumoto T."/>
            <person name="Yamamoto K."/>
        </authorList>
    </citation>
    <scope>NUCLEOTIDE SEQUENCE</scope>
</reference>
<reference evidence="2" key="1">
    <citation type="submission" date="2001-05" db="EMBL/GenBank/DDBJ databases">
        <title>Oryza sativa nipponbare(GA3) genomic DNA, chromosome 6, PAC clone:P0577H07.</title>
        <authorList>
            <person name="Sasaki T."/>
            <person name="Matsumoto T."/>
            <person name="Yamamoto K."/>
        </authorList>
    </citation>
    <scope>NUCLEOTIDE SEQUENCE</scope>
</reference>
<evidence type="ECO:0000256" key="1">
    <source>
        <dbReference type="SAM" id="MobiDB-lite"/>
    </source>
</evidence>
<reference evidence="4" key="4">
    <citation type="journal article" date="2008" name="Nucleic Acids Res.">
        <title>The rice annotation project database (RAP-DB): 2008 update.</title>
        <authorList>
            <consortium name="The rice annotation project (RAP)"/>
        </authorList>
    </citation>
    <scope>GENOME REANNOTATION</scope>
    <source>
        <strain evidence="4">cv. Nipponbare</strain>
    </source>
</reference>
<accession>Q69WI4</accession>
<reference evidence="4" key="3">
    <citation type="journal article" date="2005" name="Nature">
        <title>The map-based sequence of the rice genome.</title>
        <authorList>
            <consortium name="International rice genome sequencing project (IRGSP)"/>
            <person name="Matsumoto T."/>
            <person name="Wu J."/>
            <person name="Kanamori H."/>
            <person name="Katayose Y."/>
            <person name="Fujisawa M."/>
            <person name="Namiki N."/>
            <person name="Mizuno H."/>
            <person name="Yamamoto K."/>
            <person name="Antonio B.A."/>
            <person name="Baba T."/>
            <person name="Sakata K."/>
            <person name="Nagamura Y."/>
            <person name="Aoki H."/>
            <person name="Arikawa K."/>
            <person name="Arita K."/>
            <person name="Bito T."/>
            <person name="Chiden Y."/>
            <person name="Fujitsuka N."/>
            <person name="Fukunaka R."/>
            <person name="Hamada M."/>
            <person name="Harada C."/>
            <person name="Hayashi A."/>
            <person name="Hijishita S."/>
            <person name="Honda M."/>
            <person name="Hosokawa S."/>
            <person name="Ichikawa Y."/>
            <person name="Idonuma A."/>
            <person name="Iijima M."/>
            <person name="Ikeda M."/>
            <person name="Ikeno M."/>
            <person name="Ito K."/>
            <person name="Ito S."/>
            <person name="Ito T."/>
            <person name="Ito Y."/>
            <person name="Ito Y."/>
            <person name="Iwabuchi A."/>
            <person name="Kamiya K."/>
            <person name="Karasawa W."/>
            <person name="Kurita K."/>
            <person name="Katagiri S."/>
            <person name="Kikuta A."/>
            <person name="Kobayashi H."/>
            <person name="Kobayashi N."/>
            <person name="Machita K."/>
            <person name="Maehara T."/>
            <person name="Masukawa M."/>
            <person name="Mizubayashi T."/>
            <person name="Mukai Y."/>
            <person name="Nagasaki H."/>
            <person name="Nagata Y."/>
            <person name="Naito S."/>
            <person name="Nakashima M."/>
            <person name="Nakama Y."/>
            <person name="Nakamichi Y."/>
            <person name="Nakamura M."/>
            <person name="Meguro A."/>
            <person name="Negishi M."/>
            <person name="Ohta I."/>
            <person name="Ohta T."/>
            <person name="Okamoto M."/>
            <person name="Ono N."/>
            <person name="Saji S."/>
            <person name="Sakaguchi M."/>
            <person name="Sakai K."/>
            <person name="Shibata M."/>
            <person name="Shimokawa T."/>
            <person name="Song J."/>
            <person name="Takazaki Y."/>
            <person name="Terasawa K."/>
            <person name="Tsugane M."/>
            <person name="Tsuji K."/>
            <person name="Ueda S."/>
            <person name="Waki K."/>
            <person name="Yamagata H."/>
            <person name="Yamamoto M."/>
            <person name="Yamamoto S."/>
            <person name="Yamane H."/>
            <person name="Yoshiki S."/>
            <person name="Yoshihara R."/>
            <person name="Yukawa K."/>
            <person name="Zhong H."/>
            <person name="Yano M."/>
            <person name="Yuan Q."/>
            <person name="Ouyang S."/>
            <person name="Liu J."/>
            <person name="Jones K.M."/>
            <person name="Gansberger K."/>
            <person name="Moffat K."/>
            <person name="Hill J."/>
            <person name="Bera J."/>
            <person name="Fadrosh D."/>
            <person name="Jin S."/>
            <person name="Johri S."/>
            <person name="Kim M."/>
            <person name="Overton L."/>
            <person name="Reardon M."/>
            <person name="Tsitrin T."/>
            <person name="Vuong H."/>
            <person name="Weaver B."/>
            <person name="Ciecko A."/>
            <person name="Tallon L."/>
            <person name="Jackson J."/>
            <person name="Pai G."/>
            <person name="Aken S.V."/>
            <person name="Utterback T."/>
            <person name="Reidmuller S."/>
            <person name="Feldblyum T."/>
            <person name="Hsiao J."/>
            <person name="Zismann V."/>
            <person name="Iobst S."/>
            <person name="de Vazeille A.R."/>
            <person name="Buell C.R."/>
            <person name="Ying K."/>
            <person name="Li Y."/>
            <person name="Lu T."/>
            <person name="Huang Y."/>
            <person name="Zhao Q."/>
            <person name="Feng Q."/>
            <person name="Zhang L."/>
            <person name="Zhu J."/>
            <person name="Weng Q."/>
            <person name="Mu J."/>
            <person name="Lu Y."/>
            <person name="Fan D."/>
            <person name="Liu Y."/>
            <person name="Guan J."/>
            <person name="Zhang Y."/>
            <person name="Yu S."/>
            <person name="Liu X."/>
            <person name="Zhang Y."/>
            <person name="Hong G."/>
            <person name="Han B."/>
            <person name="Choisne N."/>
            <person name="Demange N."/>
            <person name="Orjeda G."/>
            <person name="Samain S."/>
            <person name="Cattolico L."/>
            <person name="Pelletier E."/>
            <person name="Couloux A."/>
            <person name="Segurens B."/>
            <person name="Wincker P."/>
            <person name="D'Hont A."/>
            <person name="Scarpelli C."/>
            <person name="Weissenbach J."/>
            <person name="Salanoubat M."/>
            <person name="Quetier F."/>
            <person name="Yu Y."/>
            <person name="Kim H.R."/>
            <person name="Rambo T."/>
            <person name="Currie J."/>
            <person name="Collura K."/>
            <person name="Luo M."/>
            <person name="Yang T."/>
            <person name="Ammiraju J.S.S."/>
            <person name="Engler F."/>
            <person name="Soderlund C."/>
            <person name="Wing R.A."/>
            <person name="Palmer L.E."/>
            <person name="de la Bastide M."/>
            <person name="Spiegel L."/>
            <person name="Nascimento L."/>
            <person name="Zutavern T."/>
            <person name="O'Shaughnessy A."/>
            <person name="Dike S."/>
            <person name="Dedhia N."/>
            <person name="Preston R."/>
            <person name="Balija V."/>
            <person name="McCombie W.R."/>
            <person name="Chow T."/>
            <person name="Chen H."/>
            <person name="Chung M."/>
            <person name="Chen C."/>
            <person name="Shaw J."/>
            <person name="Wu H."/>
            <person name="Hsiao K."/>
            <person name="Chao Y."/>
            <person name="Chu M."/>
            <person name="Cheng C."/>
            <person name="Hour A."/>
            <person name="Lee P."/>
            <person name="Lin S."/>
            <person name="Lin Y."/>
            <person name="Liou J."/>
            <person name="Liu S."/>
            <person name="Hsing Y."/>
            <person name="Raghuvanshi S."/>
            <person name="Mohanty A."/>
            <person name="Bharti A.K."/>
            <person name="Gaur A."/>
            <person name="Gupta V."/>
            <person name="Kumar D."/>
            <person name="Ravi V."/>
            <person name="Vij S."/>
            <person name="Kapur A."/>
            <person name="Khurana P."/>
            <person name="Khurana P."/>
            <person name="Khurana J.P."/>
            <person name="Tyagi A.K."/>
            <person name="Gaikwad K."/>
            <person name="Singh A."/>
            <person name="Dalal V."/>
            <person name="Srivastava S."/>
            <person name="Dixit A."/>
            <person name="Pal A.K."/>
            <person name="Ghazi I.A."/>
            <person name="Yadav M."/>
            <person name="Pandit A."/>
            <person name="Bhargava A."/>
            <person name="Sureshbabu K."/>
            <person name="Batra K."/>
            <person name="Sharma T.R."/>
            <person name="Mohapatra T."/>
            <person name="Singh N.K."/>
            <person name="Messing J."/>
            <person name="Nelson A.B."/>
            <person name="Fuks G."/>
            <person name="Kavchok S."/>
            <person name="Keizer G."/>
            <person name="Linton E."/>
            <person name="Llaca V."/>
            <person name="Song R."/>
            <person name="Tanyolac B."/>
            <person name="Young S."/>
            <person name="Ho-Il K."/>
            <person name="Hahn J.H."/>
            <person name="Sangsakoo G."/>
            <person name="Vanavichit A."/>
            <person name="de Mattos Luiz.A.T."/>
            <person name="Zimmer P.D."/>
            <person name="Malone G."/>
            <person name="Dellagostin O."/>
            <person name="de Oliveira A.C."/>
            <person name="Bevan M."/>
            <person name="Bancroft I."/>
            <person name="Minx P."/>
            <person name="Cordum H."/>
            <person name="Wilson R."/>
            <person name="Cheng Z."/>
            <person name="Jin W."/>
            <person name="Jiang J."/>
            <person name="Leong S.A."/>
            <person name="Iwama H."/>
            <person name="Gojobori T."/>
            <person name="Itoh T."/>
            <person name="Niimura Y."/>
            <person name="Fujii Y."/>
            <person name="Habara T."/>
            <person name="Sakai H."/>
            <person name="Sato Y."/>
            <person name="Wilson G."/>
            <person name="Kumar K."/>
            <person name="McCouch S."/>
            <person name="Juretic N."/>
            <person name="Hoen D."/>
            <person name="Wright S."/>
            <person name="Bruskiewich R."/>
            <person name="Bureau T."/>
            <person name="Miyao A."/>
            <person name="Hirochika H."/>
            <person name="Nishikawa T."/>
            <person name="Kadowaki K."/>
            <person name="Sugiura M."/>
            <person name="Burr B."/>
            <person name="Sasaki T."/>
        </authorList>
    </citation>
    <scope>NUCLEOTIDE SEQUENCE [LARGE SCALE GENOMIC DNA]</scope>
    <source>
        <strain evidence="4">cv. Nipponbare</strain>
    </source>
</reference>
<protein>
    <submittedName>
        <fullName evidence="3">Uncharacterized protein</fullName>
    </submittedName>
</protein>